<proteinExistence type="predicted"/>
<protein>
    <recommendedName>
        <fullName evidence="3">N-acetylmuramoyl-L-alanine amidase domain-containing protein</fullName>
    </recommendedName>
</protein>
<dbReference type="SUPFAM" id="SSF55846">
    <property type="entry name" value="N-acetylmuramoyl-L-alanine amidase-like"/>
    <property type="match status" value="1"/>
</dbReference>
<dbReference type="OrthoDB" id="2630778at2"/>
<dbReference type="KEGG" id="tum:CBW65_20775"/>
<evidence type="ECO:0008006" key="3">
    <source>
        <dbReference type="Google" id="ProtNLM"/>
    </source>
</evidence>
<organism evidence="1 2">
    <name type="scientific">Tumebacillus avium</name>
    <dbReference type="NCBI Taxonomy" id="1903704"/>
    <lineage>
        <taxon>Bacteria</taxon>
        <taxon>Bacillati</taxon>
        <taxon>Bacillota</taxon>
        <taxon>Bacilli</taxon>
        <taxon>Bacillales</taxon>
        <taxon>Alicyclobacillaceae</taxon>
        <taxon>Tumebacillus</taxon>
    </lineage>
</organism>
<sequence>MGEFAGIVLHDSACPARTRAGFDFYVCKDGTVVTSQDFLDDDHVHVCVEGDFSEPIENMGLVREQMFVLVKLVLRLSSAFKFDPEKLMAHGDLCPGVEFPWHELKIRIDRPPH</sequence>
<reference evidence="2" key="1">
    <citation type="submission" date="2017-05" db="EMBL/GenBank/DDBJ databases">
        <authorList>
            <person name="Sung H."/>
        </authorList>
    </citation>
    <scope>NUCLEOTIDE SEQUENCE [LARGE SCALE GENOMIC DNA]</scope>
    <source>
        <strain evidence="2">AR23208</strain>
    </source>
</reference>
<evidence type="ECO:0000313" key="1">
    <source>
        <dbReference type="EMBL" id="ARU63143.1"/>
    </source>
</evidence>
<evidence type="ECO:0000313" key="2">
    <source>
        <dbReference type="Proteomes" id="UP000195437"/>
    </source>
</evidence>
<dbReference type="GO" id="GO:0009253">
    <property type="term" value="P:peptidoglycan catabolic process"/>
    <property type="evidence" value="ECO:0007669"/>
    <property type="project" value="InterPro"/>
</dbReference>
<dbReference type="RefSeq" id="WP_087458489.1">
    <property type="nucleotide sequence ID" value="NZ_CP021434.1"/>
</dbReference>
<gene>
    <name evidence="1" type="ORF">CBW65_20775</name>
</gene>
<dbReference type="AlphaFoldDB" id="A0A1Y0IUT0"/>
<dbReference type="GO" id="GO:0008745">
    <property type="term" value="F:N-acetylmuramoyl-L-alanine amidase activity"/>
    <property type="evidence" value="ECO:0007669"/>
    <property type="project" value="InterPro"/>
</dbReference>
<keyword evidence="2" id="KW-1185">Reference proteome</keyword>
<dbReference type="Proteomes" id="UP000195437">
    <property type="component" value="Chromosome"/>
</dbReference>
<dbReference type="InterPro" id="IPR036505">
    <property type="entry name" value="Amidase/PGRP_sf"/>
</dbReference>
<dbReference type="EMBL" id="CP021434">
    <property type="protein sequence ID" value="ARU63143.1"/>
    <property type="molecule type" value="Genomic_DNA"/>
</dbReference>
<name>A0A1Y0IUT0_9BACL</name>
<dbReference type="Gene3D" id="3.40.80.10">
    <property type="entry name" value="Peptidoglycan recognition protein-like"/>
    <property type="match status" value="1"/>
</dbReference>
<accession>A0A1Y0IUT0</accession>